<evidence type="ECO:0000313" key="2">
    <source>
        <dbReference type="EMBL" id="KAJ0213707.1"/>
    </source>
</evidence>
<name>A0A9R1XNB6_LACSA</name>
<evidence type="ECO:0000256" key="1">
    <source>
        <dbReference type="SAM" id="SignalP"/>
    </source>
</evidence>
<accession>A0A9R1XNB6</accession>
<feature type="signal peptide" evidence="1">
    <location>
        <begin position="1"/>
        <end position="25"/>
    </location>
</feature>
<reference evidence="2 3" key="1">
    <citation type="journal article" date="2017" name="Nat. Commun.">
        <title>Genome assembly with in vitro proximity ligation data and whole-genome triplication in lettuce.</title>
        <authorList>
            <person name="Reyes-Chin-Wo S."/>
            <person name="Wang Z."/>
            <person name="Yang X."/>
            <person name="Kozik A."/>
            <person name="Arikit S."/>
            <person name="Song C."/>
            <person name="Xia L."/>
            <person name="Froenicke L."/>
            <person name="Lavelle D.O."/>
            <person name="Truco M.J."/>
            <person name="Xia R."/>
            <person name="Zhu S."/>
            <person name="Xu C."/>
            <person name="Xu H."/>
            <person name="Xu X."/>
            <person name="Cox K."/>
            <person name="Korf I."/>
            <person name="Meyers B.C."/>
            <person name="Michelmore R.W."/>
        </authorList>
    </citation>
    <scope>NUCLEOTIDE SEQUENCE [LARGE SCALE GENOMIC DNA]</scope>
    <source>
        <strain evidence="3">cv. Salinas</strain>
        <tissue evidence="2">Seedlings</tissue>
    </source>
</reference>
<dbReference type="AlphaFoldDB" id="A0A9R1XNB6"/>
<dbReference type="EMBL" id="NBSK02000004">
    <property type="protein sequence ID" value="KAJ0213707.1"/>
    <property type="molecule type" value="Genomic_DNA"/>
</dbReference>
<protein>
    <submittedName>
        <fullName evidence="2">Uncharacterized protein</fullName>
    </submittedName>
</protein>
<keyword evidence="1" id="KW-0732">Signal</keyword>
<comment type="caution">
    <text evidence="2">The sequence shown here is derived from an EMBL/GenBank/DDBJ whole genome shotgun (WGS) entry which is preliminary data.</text>
</comment>
<gene>
    <name evidence="2" type="ORF">LSAT_V11C400214920</name>
</gene>
<keyword evidence="3" id="KW-1185">Reference proteome</keyword>
<dbReference type="Proteomes" id="UP000235145">
    <property type="component" value="Unassembled WGS sequence"/>
</dbReference>
<dbReference type="Gramene" id="rna-gnl|WGS:NBSK|LSAT_4X148641_mrna">
    <property type="protein sequence ID" value="cds-PLY85425.1"/>
    <property type="gene ID" value="gene-LSAT_4X148641"/>
</dbReference>
<organism evidence="2 3">
    <name type="scientific">Lactuca sativa</name>
    <name type="common">Garden lettuce</name>
    <dbReference type="NCBI Taxonomy" id="4236"/>
    <lineage>
        <taxon>Eukaryota</taxon>
        <taxon>Viridiplantae</taxon>
        <taxon>Streptophyta</taxon>
        <taxon>Embryophyta</taxon>
        <taxon>Tracheophyta</taxon>
        <taxon>Spermatophyta</taxon>
        <taxon>Magnoliopsida</taxon>
        <taxon>eudicotyledons</taxon>
        <taxon>Gunneridae</taxon>
        <taxon>Pentapetalae</taxon>
        <taxon>asterids</taxon>
        <taxon>campanulids</taxon>
        <taxon>Asterales</taxon>
        <taxon>Asteraceae</taxon>
        <taxon>Cichorioideae</taxon>
        <taxon>Cichorieae</taxon>
        <taxon>Lactucinae</taxon>
        <taxon>Lactuca</taxon>
    </lineage>
</organism>
<evidence type="ECO:0000313" key="3">
    <source>
        <dbReference type="Proteomes" id="UP000235145"/>
    </source>
</evidence>
<dbReference type="OrthoDB" id="1751140at2759"/>
<feature type="chain" id="PRO_5040272043" evidence="1">
    <location>
        <begin position="26"/>
        <end position="194"/>
    </location>
</feature>
<sequence length="194" mass="21376">MAICLYVKSKLFVLTIVLLICCSHANDQIPQVRKEDRKMLGFAKGAASLVRQGIKGVDDATKPAAKTVPATNQARTRWPADITAKNIGESGAGKAFVTGFRVGWKRGKWYYRMEERCQKYQSVLNCFPASPACHGTSRSCFVQVTGNTRMVDSCREDCVPSLPTLTPCTYHNGVFYLGSTKLSIDVARTKCQVV</sequence>
<proteinExistence type="predicted"/>